<evidence type="ECO:0000256" key="3">
    <source>
        <dbReference type="ARBA" id="ARBA00022989"/>
    </source>
</evidence>
<evidence type="ECO:0000256" key="2">
    <source>
        <dbReference type="ARBA" id="ARBA00022692"/>
    </source>
</evidence>
<dbReference type="InterPro" id="IPR000276">
    <property type="entry name" value="GPCR_Rhodpsn"/>
</dbReference>
<protein>
    <recommendedName>
        <fullName evidence="9">G-protein coupled receptors family 1 profile domain-containing protein</fullName>
    </recommendedName>
</protein>
<evidence type="ECO:0000313" key="10">
    <source>
        <dbReference type="EMBL" id="ESO11084.1"/>
    </source>
</evidence>
<dbReference type="SUPFAM" id="SSF81321">
    <property type="entry name" value="Family A G protein-coupled receptor-like"/>
    <property type="match status" value="1"/>
</dbReference>
<dbReference type="HOGENOM" id="CLU_712267_0_0_1"/>
<dbReference type="Pfam" id="PF00001">
    <property type="entry name" value="7tm_1"/>
    <property type="match status" value="1"/>
</dbReference>
<feature type="transmembrane region" description="Helical" evidence="8">
    <location>
        <begin position="330"/>
        <end position="354"/>
    </location>
</feature>
<dbReference type="GO" id="GO:0005886">
    <property type="term" value="C:plasma membrane"/>
    <property type="evidence" value="ECO:0000318"/>
    <property type="project" value="GO_Central"/>
</dbReference>
<keyword evidence="5 8" id="KW-0472">Membrane</keyword>
<keyword evidence="7" id="KW-0807">Transducer</keyword>
<dbReference type="eggNOG" id="KOG3656">
    <property type="taxonomic scope" value="Eukaryota"/>
</dbReference>
<keyword evidence="3 8" id="KW-1133">Transmembrane helix</keyword>
<evidence type="ECO:0000256" key="5">
    <source>
        <dbReference type="ARBA" id="ARBA00023136"/>
    </source>
</evidence>
<evidence type="ECO:0000259" key="9">
    <source>
        <dbReference type="PROSITE" id="PS50262"/>
    </source>
</evidence>
<keyword evidence="2 8" id="KW-0812">Transmembrane</keyword>
<comment type="subcellular location">
    <subcellularLocation>
        <location evidence="1">Membrane</location>
        <topology evidence="1">Multi-pass membrane protein</topology>
    </subcellularLocation>
</comment>
<organism evidence="11 12">
    <name type="scientific">Helobdella robusta</name>
    <name type="common">Californian leech</name>
    <dbReference type="NCBI Taxonomy" id="6412"/>
    <lineage>
        <taxon>Eukaryota</taxon>
        <taxon>Metazoa</taxon>
        <taxon>Spiralia</taxon>
        <taxon>Lophotrochozoa</taxon>
        <taxon>Annelida</taxon>
        <taxon>Clitellata</taxon>
        <taxon>Hirudinea</taxon>
        <taxon>Rhynchobdellida</taxon>
        <taxon>Glossiphoniidae</taxon>
        <taxon>Helobdella</taxon>
    </lineage>
</organism>
<keyword evidence="12" id="KW-1185">Reference proteome</keyword>
<dbReference type="RefSeq" id="XP_009011353.1">
    <property type="nucleotide sequence ID" value="XM_009013105.1"/>
</dbReference>
<gene>
    <name evidence="11" type="primary">20202004</name>
    <name evidence="10" type="ORF">HELRODRAFT_167615</name>
</gene>
<feature type="transmembrane region" description="Helical" evidence="8">
    <location>
        <begin position="168"/>
        <end position="191"/>
    </location>
</feature>
<dbReference type="Gene3D" id="1.20.1070.10">
    <property type="entry name" value="Rhodopsin 7-helix transmembrane proteins"/>
    <property type="match status" value="1"/>
</dbReference>
<name>T1EZK4_HELRO</name>
<dbReference type="KEGG" id="hro:HELRODRAFT_167615"/>
<feature type="domain" description="G-protein coupled receptors family 1 profile" evidence="9">
    <location>
        <begin position="64"/>
        <end position="387"/>
    </location>
</feature>
<dbReference type="CTD" id="20202004"/>
<keyword evidence="4" id="KW-0297">G-protein coupled receptor</keyword>
<dbReference type="InterPro" id="IPR017452">
    <property type="entry name" value="GPCR_Rhodpsn_7TM"/>
</dbReference>
<dbReference type="EMBL" id="AMQM01002818">
    <property type="status" value="NOT_ANNOTATED_CDS"/>
    <property type="molecule type" value="Genomic_DNA"/>
</dbReference>
<dbReference type="EMBL" id="KB095858">
    <property type="protein sequence ID" value="ESO11084.1"/>
    <property type="molecule type" value="Genomic_DNA"/>
</dbReference>
<feature type="transmembrane region" description="Helical" evidence="8">
    <location>
        <begin position="366"/>
        <end position="386"/>
    </location>
</feature>
<reference evidence="12" key="1">
    <citation type="submission" date="2012-12" db="EMBL/GenBank/DDBJ databases">
        <authorList>
            <person name="Hellsten U."/>
            <person name="Grimwood J."/>
            <person name="Chapman J.A."/>
            <person name="Shapiro H."/>
            <person name="Aerts A."/>
            <person name="Otillar R.P."/>
            <person name="Terry A.Y."/>
            <person name="Boore J.L."/>
            <person name="Simakov O."/>
            <person name="Marletaz F."/>
            <person name="Cho S.-J."/>
            <person name="Edsinger-Gonzales E."/>
            <person name="Havlak P."/>
            <person name="Kuo D.-H."/>
            <person name="Larsson T."/>
            <person name="Lv J."/>
            <person name="Arendt D."/>
            <person name="Savage R."/>
            <person name="Osoegawa K."/>
            <person name="de Jong P."/>
            <person name="Lindberg D.R."/>
            <person name="Seaver E.C."/>
            <person name="Weisblat D.A."/>
            <person name="Putnam N.H."/>
            <person name="Grigoriev I.V."/>
            <person name="Rokhsar D.S."/>
        </authorList>
    </citation>
    <scope>NUCLEOTIDE SEQUENCE</scope>
</reference>
<dbReference type="PANTHER" id="PTHR24238:SF75">
    <property type="entry name" value="CHOLECYSTOKININ-LIKE RECEPTOR AT 17D1-RELATED"/>
    <property type="match status" value="1"/>
</dbReference>
<feature type="transmembrane region" description="Helical" evidence="8">
    <location>
        <begin position="50"/>
        <end position="71"/>
    </location>
</feature>
<evidence type="ECO:0000256" key="1">
    <source>
        <dbReference type="ARBA" id="ARBA00004141"/>
    </source>
</evidence>
<evidence type="ECO:0000256" key="6">
    <source>
        <dbReference type="ARBA" id="ARBA00023170"/>
    </source>
</evidence>
<dbReference type="OrthoDB" id="2101615at2759"/>
<dbReference type="PRINTS" id="PR00237">
    <property type="entry name" value="GPCRRHODOPSN"/>
</dbReference>
<sequence>MDSSTISRYYIDNITNVSRQNKFTDINRYNGSTGLYSEDILSIYIVRKGLPILLVLSIILSIGGNLFWIIFMCRSSRASKSSNVILILNLAVCDFIKSTVVAPVRVTEFYLSKYQYNQCSSTDCCRFLNFFTLYLALVGFHSVVAISLERLVLICFPLYARIWLRRKVVLTAIIFIWLSSLVVSLPFTLLYSNTVKITFSYGTVVHVCSLNFFYSNEGTGAQFYVIIVTLLYYVLPVLIVSIAYVKVVACLNKTINNFKSNTMRGPDISLKFHELKITGETSSINLSPLSESPKYKEKNIQKVKNCNVQRHSSKLSTGSTLKTVDRRRTLARMMIAVTFCFIIFHGPLFFMHLYFSLGYKIERNMMFTLVLLKLLPNISSMINPLVYSTGWKVFKKC</sequence>
<dbReference type="EnsemblMetazoa" id="HelroT167615">
    <property type="protein sequence ID" value="HelroP167615"/>
    <property type="gene ID" value="HelroG167615"/>
</dbReference>
<evidence type="ECO:0000313" key="12">
    <source>
        <dbReference type="Proteomes" id="UP000015101"/>
    </source>
</evidence>
<dbReference type="Proteomes" id="UP000015101">
    <property type="component" value="Unassembled WGS sequence"/>
</dbReference>
<dbReference type="PROSITE" id="PS50262">
    <property type="entry name" value="G_PROTEIN_RECEP_F1_2"/>
    <property type="match status" value="1"/>
</dbReference>
<feature type="transmembrane region" description="Helical" evidence="8">
    <location>
        <begin position="223"/>
        <end position="245"/>
    </location>
</feature>
<reference evidence="11" key="3">
    <citation type="submission" date="2015-06" db="UniProtKB">
        <authorList>
            <consortium name="EnsemblMetazoa"/>
        </authorList>
    </citation>
    <scope>IDENTIFICATION</scope>
</reference>
<dbReference type="GeneID" id="20202004"/>
<feature type="transmembrane region" description="Helical" evidence="8">
    <location>
        <begin position="131"/>
        <end position="156"/>
    </location>
</feature>
<dbReference type="InParanoid" id="T1EZK4"/>
<reference evidence="10 12" key="2">
    <citation type="journal article" date="2013" name="Nature">
        <title>Insights into bilaterian evolution from three spiralian genomes.</title>
        <authorList>
            <person name="Simakov O."/>
            <person name="Marletaz F."/>
            <person name="Cho S.J."/>
            <person name="Edsinger-Gonzales E."/>
            <person name="Havlak P."/>
            <person name="Hellsten U."/>
            <person name="Kuo D.H."/>
            <person name="Larsson T."/>
            <person name="Lv J."/>
            <person name="Arendt D."/>
            <person name="Savage R."/>
            <person name="Osoegawa K."/>
            <person name="de Jong P."/>
            <person name="Grimwood J."/>
            <person name="Chapman J.A."/>
            <person name="Shapiro H."/>
            <person name="Aerts A."/>
            <person name="Otillar R.P."/>
            <person name="Terry A.Y."/>
            <person name="Boore J.L."/>
            <person name="Grigoriev I.V."/>
            <person name="Lindberg D.R."/>
            <person name="Seaver E.C."/>
            <person name="Weisblat D.A."/>
            <person name="Putnam N.H."/>
            <person name="Rokhsar D.S."/>
        </authorList>
    </citation>
    <scope>NUCLEOTIDE SEQUENCE</scope>
</reference>
<feature type="transmembrane region" description="Helical" evidence="8">
    <location>
        <begin position="83"/>
        <end position="104"/>
    </location>
</feature>
<accession>T1EZK4</accession>
<keyword evidence="6" id="KW-0675">Receptor</keyword>
<evidence type="ECO:0000256" key="4">
    <source>
        <dbReference type="ARBA" id="ARBA00023040"/>
    </source>
</evidence>
<dbReference type="PANTHER" id="PTHR24238">
    <property type="entry name" value="G-PROTEIN COUPLED RECEPTOR"/>
    <property type="match status" value="1"/>
</dbReference>
<dbReference type="AlphaFoldDB" id="T1EZK4"/>
<evidence type="ECO:0000256" key="8">
    <source>
        <dbReference type="SAM" id="Phobius"/>
    </source>
</evidence>
<dbReference type="CDD" id="cd00637">
    <property type="entry name" value="7tm_classA_rhodopsin-like"/>
    <property type="match status" value="1"/>
</dbReference>
<evidence type="ECO:0000256" key="7">
    <source>
        <dbReference type="ARBA" id="ARBA00023224"/>
    </source>
</evidence>
<dbReference type="GO" id="GO:0007218">
    <property type="term" value="P:neuropeptide signaling pathway"/>
    <property type="evidence" value="ECO:0000318"/>
    <property type="project" value="GO_Central"/>
</dbReference>
<dbReference type="GO" id="GO:0008188">
    <property type="term" value="F:neuropeptide receptor activity"/>
    <property type="evidence" value="ECO:0000318"/>
    <property type="project" value="GO_Central"/>
</dbReference>
<proteinExistence type="predicted"/>
<evidence type="ECO:0000313" key="11">
    <source>
        <dbReference type="EnsemblMetazoa" id="HelroP167615"/>
    </source>
</evidence>